<sequence length="248" mass="25573">MSGSGVAGEVLGPNFDINVALGKIDGISGTTRSGFNGDVGATTEDVWPPSILHVYLTSSETMDITSDNAADTGVGTGAQTLLISGVDDSFISISETVTMNGVAGVTTVNSYLRINDMFVVTAGSGEANAGIITATATVAGTIQSQMIANANSDSVFQFTIPAGLDGFLTNFQISVGSSDQAVFSFFTRTEGGLFIELITQEISNTGFSLQASPYLFVPEKSDFRCVAARTSGAAISISAVAQLYLVEI</sequence>
<accession>A0A0F9QZD9</accession>
<gene>
    <name evidence="1" type="ORF">LCGC14_1035580</name>
</gene>
<dbReference type="AlphaFoldDB" id="A0A0F9QZD9"/>
<protein>
    <submittedName>
        <fullName evidence="1">Uncharacterized protein</fullName>
    </submittedName>
</protein>
<evidence type="ECO:0000313" key="1">
    <source>
        <dbReference type="EMBL" id="KKN10538.1"/>
    </source>
</evidence>
<name>A0A0F9QZD9_9ZZZZ</name>
<organism evidence="1">
    <name type="scientific">marine sediment metagenome</name>
    <dbReference type="NCBI Taxonomy" id="412755"/>
    <lineage>
        <taxon>unclassified sequences</taxon>
        <taxon>metagenomes</taxon>
        <taxon>ecological metagenomes</taxon>
    </lineage>
</organism>
<dbReference type="EMBL" id="LAZR01004235">
    <property type="protein sequence ID" value="KKN10538.1"/>
    <property type="molecule type" value="Genomic_DNA"/>
</dbReference>
<reference evidence="1" key="1">
    <citation type="journal article" date="2015" name="Nature">
        <title>Complex archaea that bridge the gap between prokaryotes and eukaryotes.</title>
        <authorList>
            <person name="Spang A."/>
            <person name="Saw J.H."/>
            <person name="Jorgensen S.L."/>
            <person name="Zaremba-Niedzwiedzka K."/>
            <person name="Martijn J."/>
            <person name="Lind A.E."/>
            <person name="van Eijk R."/>
            <person name="Schleper C."/>
            <person name="Guy L."/>
            <person name="Ettema T.J."/>
        </authorList>
    </citation>
    <scope>NUCLEOTIDE SEQUENCE</scope>
</reference>
<comment type="caution">
    <text evidence="1">The sequence shown here is derived from an EMBL/GenBank/DDBJ whole genome shotgun (WGS) entry which is preliminary data.</text>
</comment>
<proteinExistence type="predicted"/>